<accession>A0AA36G440</accession>
<sequence length="843" mass="95259">MDDFLQPPPNSDIQNPMNFPGGIYPGYPAEFGFNPMSDDKSGNNNQAVKMLEVAPPPPVVICPTEVDHINITLEKNQQCACKDCGKLFNSVWYLKQHAVKHSNDRPFKCKFCFKTYKFRSNLYQHKCPDRQKSGQTGRRMIRGNGLLSPNTKRQETNQLIKSRIEANIAGDEPTMPQPGISAPIPEQPEQPNNTENENYPIGLNIRIEAADMWQPPTAPQIQIEMPPEPPRDCIREQQLPQDEIEQYIANNKHKLFSCRKCKLLFPSEQTLQRHNTVHVFEETYCYACPFCREAFTNEKDLRVHSQHHASNSPWKCDSCSGSFRSNVSLRRHQDASLECTFYPFGVEPELLPSPPFPMDPFGFITSPSDLINLNDLNFGDLGTGFGSGPSYGTMLSHQFQQSVGGGLNYSAETDAELGLHEEYTVEFTTSGSGEAQFMIMPRTIRMPAVHKASLTAPQTFSLADEYSAAKSAVASQGEEPTEFEWIAKKLGMDFDLLKALYFRFVLESLCAAYYVNAAVYALFSALAASKSAKGAEQFLSKHPDSSGAYTTDTSMKPSTLQATIIEEPAFFAAIMIPRTLLICAVVGAALCMPSYDEKSHKGEYEAKKYSSEGAHHDGQEYGSEKAGKEGEHGKYDKYDQAHHHASKAEEGEKKKHEEHVADKHGGKTHAKEDSHFGKDVKTKSTGYFEYKFVQPQYHMEQFHQDEKHGKKYGADSHDYGKEHYGDGKYDNKGYSKYGKYYAQDGGDHSDYAKENHGHDGHYSQYDKGQKSDNAGYYNQGHAAHGSEYDHHKEQPQYYEPHYSHYEPQHYGGGHYEPQYGGHDDHHQEHYEPHYYSPYEYGHH</sequence>
<feature type="compositionally biased region" description="Basic and acidic residues" evidence="6">
    <location>
        <begin position="784"/>
        <end position="794"/>
    </location>
</feature>
<dbReference type="InterPro" id="IPR036236">
    <property type="entry name" value="Znf_C2H2_sf"/>
</dbReference>
<feature type="region of interest" description="Disordered" evidence="6">
    <location>
        <begin position="129"/>
        <end position="155"/>
    </location>
</feature>
<evidence type="ECO:0000256" key="5">
    <source>
        <dbReference type="PROSITE-ProRule" id="PRU00042"/>
    </source>
</evidence>
<feature type="domain" description="C2H2-type" evidence="7">
    <location>
        <begin position="286"/>
        <end position="313"/>
    </location>
</feature>
<evidence type="ECO:0000256" key="6">
    <source>
        <dbReference type="SAM" id="MobiDB-lite"/>
    </source>
</evidence>
<feature type="compositionally biased region" description="Low complexity" evidence="6">
    <location>
        <begin position="183"/>
        <end position="192"/>
    </location>
</feature>
<evidence type="ECO:0000313" key="9">
    <source>
        <dbReference type="Proteomes" id="UP001177023"/>
    </source>
</evidence>
<feature type="non-terminal residue" evidence="8">
    <location>
        <position position="843"/>
    </location>
</feature>
<keyword evidence="2" id="KW-0677">Repeat</keyword>
<dbReference type="PROSITE" id="PS50157">
    <property type="entry name" value="ZINC_FINGER_C2H2_2"/>
    <property type="match status" value="3"/>
</dbReference>
<dbReference type="PANTHER" id="PTHR24409">
    <property type="entry name" value="ZINC FINGER PROTEIN 142"/>
    <property type="match status" value="1"/>
</dbReference>
<dbReference type="InterPro" id="IPR013087">
    <property type="entry name" value="Znf_C2H2_type"/>
</dbReference>
<keyword evidence="4" id="KW-0862">Zinc</keyword>
<organism evidence="8 9">
    <name type="scientific">Mesorhabditis spiculigera</name>
    <dbReference type="NCBI Taxonomy" id="96644"/>
    <lineage>
        <taxon>Eukaryota</taxon>
        <taxon>Metazoa</taxon>
        <taxon>Ecdysozoa</taxon>
        <taxon>Nematoda</taxon>
        <taxon>Chromadorea</taxon>
        <taxon>Rhabditida</taxon>
        <taxon>Rhabditina</taxon>
        <taxon>Rhabditomorpha</taxon>
        <taxon>Rhabditoidea</taxon>
        <taxon>Rhabditidae</taxon>
        <taxon>Mesorhabditinae</taxon>
        <taxon>Mesorhabditis</taxon>
    </lineage>
</organism>
<name>A0AA36G440_9BILA</name>
<dbReference type="Proteomes" id="UP001177023">
    <property type="component" value="Unassembled WGS sequence"/>
</dbReference>
<feature type="region of interest" description="Disordered" evidence="6">
    <location>
        <begin position="610"/>
        <end position="678"/>
    </location>
</feature>
<evidence type="ECO:0000256" key="4">
    <source>
        <dbReference type="ARBA" id="ARBA00022833"/>
    </source>
</evidence>
<gene>
    <name evidence="8" type="ORF">MSPICULIGERA_LOCUS13460</name>
</gene>
<evidence type="ECO:0000256" key="1">
    <source>
        <dbReference type="ARBA" id="ARBA00022723"/>
    </source>
</evidence>
<dbReference type="GO" id="GO:0008270">
    <property type="term" value="F:zinc ion binding"/>
    <property type="evidence" value="ECO:0007669"/>
    <property type="project" value="UniProtKB-KW"/>
</dbReference>
<keyword evidence="1" id="KW-0479">Metal-binding</keyword>
<dbReference type="SMART" id="SM00355">
    <property type="entry name" value="ZnF_C2H2"/>
    <property type="match status" value="4"/>
</dbReference>
<reference evidence="8" key="1">
    <citation type="submission" date="2023-06" db="EMBL/GenBank/DDBJ databases">
        <authorList>
            <person name="Delattre M."/>
        </authorList>
    </citation>
    <scope>NUCLEOTIDE SEQUENCE</scope>
    <source>
        <strain evidence="8">AF72</strain>
    </source>
</reference>
<dbReference type="SUPFAM" id="SSF57667">
    <property type="entry name" value="beta-beta-alpha zinc fingers"/>
    <property type="match status" value="2"/>
</dbReference>
<feature type="compositionally biased region" description="Basic and acidic residues" evidence="6">
    <location>
        <begin position="748"/>
        <end position="761"/>
    </location>
</feature>
<dbReference type="AlphaFoldDB" id="A0AA36G440"/>
<feature type="region of interest" description="Disordered" evidence="6">
    <location>
        <begin position="748"/>
        <end position="829"/>
    </location>
</feature>
<dbReference type="Gene3D" id="3.30.160.60">
    <property type="entry name" value="Classic Zinc Finger"/>
    <property type="match status" value="2"/>
</dbReference>
<dbReference type="EMBL" id="CATQJA010002636">
    <property type="protein sequence ID" value="CAJ0575144.1"/>
    <property type="molecule type" value="Genomic_DNA"/>
</dbReference>
<keyword evidence="9" id="KW-1185">Reference proteome</keyword>
<feature type="domain" description="C2H2-type" evidence="7">
    <location>
        <begin position="256"/>
        <end position="283"/>
    </location>
</feature>
<evidence type="ECO:0000256" key="3">
    <source>
        <dbReference type="ARBA" id="ARBA00022771"/>
    </source>
</evidence>
<feature type="region of interest" description="Disordered" evidence="6">
    <location>
        <begin position="169"/>
        <end position="192"/>
    </location>
</feature>
<protein>
    <recommendedName>
        <fullName evidence="7">C2H2-type domain-containing protein</fullName>
    </recommendedName>
</protein>
<proteinExistence type="predicted"/>
<comment type="caution">
    <text evidence="8">The sequence shown here is derived from an EMBL/GenBank/DDBJ whole genome shotgun (WGS) entry which is preliminary data.</text>
</comment>
<feature type="domain" description="C2H2-type" evidence="7">
    <location>
        <begin position="79"/>
        <end position="106"/>
    </location>
</feature>
<evidence type="ECO:0000256" key="2">
    <source>
        <dbReference type="ARBA" id="ARBA00022737"/>
    </source>
</evidence>
<dbReference type="PROSITE" id="PS00028">
    <property type="entry name" value="ZINC_FINGER_C2H2_1"/>
    <property type="match status" value="3"/>
</dbReference>
<evidence type="ECO:0000259" key="7">
    <source>
        <dbReference type="PROSITE" id="PS50157"/>
    </source>
</evidence>
<keyword evidence="3 5" id="KW-0863">Zinc-finger</keyword>
<evidence type="ECO:0000313" key="8">
    <source>
        <dbReference type="EMBL" id="CAJ0575144.1"/>
    </source>
</evidence>